<dbReference type="AlphaFoldDB" id="A0A6P6Q4I4"/>
<dbReference type="GO" id="GO:0005525">
    <property type="term" value="F:GTP binding"/>
    <property type="evidence" value="ECO:0007669"/>
    <property type="project" value="UniProtKB-KW"/>
</dbReference>
<evidence type="ECO:0000256" key="5">
    <source>
        <dbReference type="ARBA" id="ARBA00008535"/>
    </source>
</evidence>
<keyword evidence="16" id="KW-1133">Transmembrane helix</keyword>
<comment type="subcellular location">
    <subcellularLocation>
        <location evidence="3">Cytoplasm</location>
        <location evidence="3">Cytosol</location>
    </subcellularLocation>
    <subcellularLocation>
        <location evidence="2">Endoplasmic reticulum</location>
    </subcellularLocation>
    <subcellularLocation>
        <location evidence="4">Golgi apparatus</location>
    </subcellularLocation>
    <subcellularLocation>
        <location evidence="1">Mitochondrion</location>
    </subcellularLocation>
</comment>
<keyword evidence="6" id="KW-0963">Cytoplasm</keyword>
<evidence type="ECO:0000256" key="7">
    <source>
        <dbReference type="ARBA" id="ARBA00022737"/>
    </source>
</evidence>
<evidence type="ECO:0000256" key="12">
    <source>
        <dbReference type="ARBA" id="ARBA00023134"/>
    </source>
</evidence>
<keyword evidence="12" id="KW-0342">GTP-binding</keyword>
<keyword evidence="8" id="KW-0547">Nucleotide-binding</keyword>
<dbReference type="Proteomes" id="UP000515129">
    <property type="component" value="Chromosome 1"/>
</dbReference>
<dbReference type="FunFam" id="3.40.50.300:FF:000536">
    <property type="entry name" value="GTPase IMAP family member 8"/>
    <property type="match status" value="1"/>
</dbReference>
<evidence type="ECO:0000313" key="18">
    <source>
        <dbReference type="Proteomes" id="UP000515129"/>
    </source>
</evidence>
<gene>
    <name evidence="19" type="primary">LOC113109132</name>
</gene>
<evidence type="ECO:0000256" key="13">
    <source>
        <dbReference type="ARBA" id="ARBA00056809"/>
    </source>
</evidence>
<evidence type="ECO:0000259" key="17">
    <source>
        <dbReference type="PROSITE" id="PS51720"/>
    </source>
</evidence>
<dbReference type="OrthoDB" id="5985928at2759"/>
<dbReference type="GO" id="GO:0005739">
    <property type="term" value="C:mitochondrion"/>
    <property type="evidence" value="ECO:0007669"/>
    <property type="project" value="UniProtKB-SubCell"/>
</dbReference>
<dbReference type="RefSeq" id="XP_026128489.1">
    <property type="nucleotide sequence ID" value="XM_026272704.1"/>
</dbReference>
<feature type="domain" description="AIG1-type G" evidence="17">
    <location>
        <begin position="7"/>
        <end position="204"/>
    </location>
</feature>
<dbReference type="SUPFAM" id="SSF52540">
    <property type="entry name" value="P-loop containing nucleoside triphosphate hydrolases"/>
    <property type="match status" value="2"/>
</dbReference>
<evidence type="ECO:0000256" key="6">
    <source>
        <dbReference type="ARBA" id="ARBA00022490"/>
    </source>
</evidence>
<evidence type="ECO:0000256" key="2">
    <source>
        <dbReference type="ARBA" id="ARBA00004240"/>
    </source>
</evidence>
<dbReference type="Pfam" id="PF04548">
    <property type="entry name" value="AIG1"/>
    <property type="match status" value="2"/>
</dbReference>
<dbReference type="InterPro" id="IPR006703">
    <property type="entry name" value="G_AIG1"/>
</dbReference>
<evidence type="ECO:0000256" key="3">
    <source>
        <dbReference type="ARBA" id="ARBA00004514"/>
    </source>
</evidence>
<reference evidence="19" key="1">
    <citation type="submission" date="2025-08" db="UniProtKB">
        <authorList>
            <consortium name="RefSeq"/>
        </authorList>
    </citation>
    <scope>IDENTIFICATION</scope>
    <source>
        <strain evidence="19">Wakin</strain>
        <tissue evidence="19">Muscle</tissue>
    </source>
</reference>
<dbReference type="GO" id="GO:0005783">
    <property type="term" value="C:endoplasmic reticulum"/>
    <property type="evidence" value="ECO:0007669"/>
    <property type="project" value="UniProtKB-SubCell"/>
</dbReference>
<organism evidence="18 19">
    <name type="scientific">Carassius auratus</name>
    <name type="common">Goldfish</name>
    <dbReference type="NCBI Taxonomy" id="7957"/>
    <lineage>
        <taxon>Eukaryota</taxon>
        <taxon>Metazoa</taxon>
        <taxon>Chordata</taxon>
        <taxon>Craniata</taxon>
        <taxon>Vertebrata</taxon>
        <taxon>Euteleostomi</taxon>
        <taxon>Actinopterygii</taxon>
        <taxon>Neopterygii</taxon>
        <taxon>Teleostei</taxon>
        <taxon>Ostariophysi</taxon>
        <taxon>Cypriniformes</taxon>
        <taxon>Cyprinidae</taxon>
        <taxon>Cyprininae</taxon>
        <taxon>Carassius</taxon>
    </lineage>
</organism>
<dbReference type="PANTHER" id="PTHR10903:SF186">
    <property type="entry name" value="GTPASE IMAP FAMILY MEMBER 4-LIKE-RELATED"/>
    <property type="match status" value="1"/>
</dbReference>
<sequence length="535" mass="60661">MTFDRVKEHLRLILVGLQGVGKSAAGNTILGQEEFHSDLSATSLTSTSERRDAVVCGRKVTVVDTPGLLNCDASNTDVELERALTLCEPGPHAFLLVIQLGRFTEQERHVMDILQNMLCSNVSLFTIVLFTYGDKLKNKSADQIVGEDKNLQKLIQKCGSQYHVFNNNDRENTNQVRELIEKVESQLGKRNKKYYVRKNKEQGKSWNRWHFYFAAAATATAAAAAALFMHAAFAKTQTQSQIPECFPSAPSDEIIKVEADETQMPEQRDPCEELRIILLGKTGVGKSAAGNTILGEKFFKVNLSSSSVTKVCWKATKNVNRTKVAVIDTPGLFDPSFTIEEMVSRIKLCIPLSTPGPHIFLLVLQPGRFTKEDRDTVDIFLKIFGEDANKHAMILFTHGDKFEGRNIQEFVADNPDLKILFKKCQKRYHVFNNESKDTMQVDQLFEKMYKIISENGGCFYTSEMLEKAEIAIQEGKQLILMENEEQRSRELEDLKIRYEAEALEQAITELWERKEKEAREKAERNNTYLTHPTIA</sequence>
<comment type="similarity">
    <text evidence="5">Belongs to the TRAFAC class TrmE-Era-EngA-EngB-Septin-like GTPase superfamily. AIG1/Toc34/Toc159-like paraseptin GTPase family. IAN subfamily.</text>
</comment>
<feature type="domain" description="AIG1-type G" evidence="17">
    <location>
        <begin position="271"/>
        <end position="469"/>
    </location>
</feature>
<evidence type="ECO:0000256" key="8">
    <source>
        <dbReference type="ARBA" id="ARBA00022741"/>
    </source>
</evidence>
<keyword evidence="16" id="KW-0812">Transmembrane</keyword>
<dbReference type="CDD" id="cd01852">
    <property type="entry name" value="AIG1"/>
    <property type="match status" value="1"/>
</dbReference>
<dbReference type="InterPro" id="IPR045058">
    <property type="entry name" value="GIMA/IAN/Toc"/>
</dbReference>
<evidence type="ECO:0000256" key="16">
    <source>
        <dbReference type="SAM" id="Phobius"/>
    </source>
</evidence>
<evidence type="ECO:0000256" key="10">
    <source>
        <dbReference type="ARBA" id="ARBA00023034"/>
    </source>
</evidence>
<evidence type="ECO:0000256" key="1">
    <source>
        <dbReference type="ARBA" id="ARBA00004173"/>
    </source>
</evidence>
<evidence type="ECO:0000256" key="14">
    <source>
        <dbReference type="ARBA" id="ARBA00073539"/>
    </source>
</evidence>
<keyword evidence="11" id="KW-0496">Mitochondrion</keyword>
<dbReference type="Gene3D" id="3.40.50.300">
    <property type="entry name" value="P-loop containing nucleotide triphosphate hydrolases"/>
    <property type="match status" value="2"/>
</dbReference>
<keyword evidence="16" id="KW-0472">Membrane</keyword>
<evidence type="ECO:0000256" key="9">
    <source>
        <dbReference type="ARBA" id="ARBA00022824"/>
    </source>
</evidence>
<dbReference type="GeneID" id="113109132"/>
<dbReference type="InterPro" id="IPR027417">
    <property type="entry name" value="P-loop_NTPase"/>
</dbReference>
<accession>A0A6P6Q4I4</accession>
<evidence type="ECO:0000256" key="4">
    <source>
        <dbReference type="ARBA" id="ARBA00004555"/>
    </source>
</evidence>
<comment type="function">
    <text evidence="13">Exerts an anti-apoptotic effect in the immune system and is involved in responses to infections.</text>
</comment>
<evidence type="ECO:0000256" key="15">
    <source>
        <dbReference type="ARBA" id="ARBA00077278"/>
    </source>
</evidence>
<dbReference type="GO" id="GO:0005829">
    <property type="term" value="C:cytosol"/>
    <property type="evidence" value="ECO:0007669"/>
    <property type="project" value="UniProtKB-SubCell"/>
</dbReference>
<name>A0A6P6Q4I4_CARAU</name>
<dbReference type="PANTHER" id="PTHR10903">
    <property type="entry name" value="GTPASE, IMAP FAMILY MEMBER-RELATED"/>
    <property type="match status" value="1"/>
</dbReference>
<dbReference type="KEGG" id="caua:113109132"/>
<dbReference type="GO" id="GO:0005794">
    <property type="term" value="C:Golgi apparatus"/>
    <property type="evidence" value="ECO:0007669"/>
    <property type="project" value="UniProtKB-SubCell"/>
</dbReference>
<feature type="transmembrane region" description="Helical" evidence="16">
    <location>
        <begin position="209"/>
        <end position="233"/>
    </location>
</feature>
<proteinExistence type="inferred from homology"/>
<evidence type="ECO:0000256" key="11">
    <source>
        <dbReference type="ARBA" id="ARBA00023128"/>
    </source>
</evidence>
<protein>
    <recommendedName>
        <fullName evidence="14">GTPase IMAP family member 8</fullName>
    </recommendedName>
    <alternativeName>
        <fullName evidence="15">Immune-associated nucleotide-binding protein 9</fullName>
    </alternativeName>
</protein>
<keyword evidence="10" id="KW-0333">Golgi apparatus</keyword>
<keyword evidence="18" id="KW-1185">Reference proteome</keyword>
<feature type="non-terminal residue" evidence="19">
    <location>
        <position position="535"/>
    </location>
</feature>
<dbReference type="PROSITE" id="PS51720">
    <property type="entry name" value="G_AIG1"/>
    <property type="match status" value="2"/>
</dbReference>
<keyword evidence="7" id="KW-0677">Repeat</keyword>
<dbReference type="FunFam" id="3.40.50.300:FF:002274">
    <property type="entry name" value="Si:dkeyp-69e1.8"/>
    <property type="match status" value="1"/>
</dbReference>
<evidence type="ECO:0000313" key="19">
    <source>
        <dbReference type="RefSeq" id="XP_026128489.1"/>
    </source>
</evidence>
<keyword evidence="9" id="KW-0256">Endoplasmic reticulum</keyword>